<keyword evidence="2" id="KW-1185">Reference proteome</keyword>
<proteinExistence type="predicted"/>
<dbReference type="Proteomes" id="UP000281975">
    <property type="component" value="Unassembled WGS sequence"/>
</dbReference>
<dbReference type="OrthoDB" id="9182441at2"/>
<dbReference type="EMBL" id="RBIN01000003">
    <property type="protein sequence ID" value="RKR06432.1"/>
    <property type="molecule type" value="Genomic_DNA"/>
</dbReference>
<name>A0A420WYX2_9GAMM</name>
<evidence type="ECO:0000313" key="1">
    <source>
        <dbReference type="EMBL" id="RKR06432.1"/>
    </source>
</evidence>
<gene>
    <name evidence="1" type="ORF">C7446_1377</name>
</gene>
<sequence>MSKYELSISERQKHTKIREGYCLLCERYGKLTFDHVPPQGASFLSEIEQFHITELLSEPKRNIKGIKSPNGGKFKTICNDCNNTVIGGKDDIIKKVCHDASEQILHIAGTTNPDYRIITVRTDILNYCRAMIGHILAATSCDECRKPPKETSYFTPLQNFVLGKSQDISETHDIHYWFYPYKKQISARFICYYENGAIYCMSLLYFYPIAFLVTQKGAPVYTNHSRKVDFTSNTLRFPATINRYIDFPFCELSGNKMYMLAAQQCTISYPR</sequence>
<evidence type="ECO:0000313" key="2">
    <source>
        <dbReference type="Proteomes" id="UP000281975"/>
    </source>
</evidence>
<accession>A0A420WYX2</accession>
<protein>
    <submittedName>
        <fullName evidence="1">Uncharacterized protein</fullName>
    </submittedName>
</protein>
<organism evidence="1 2">
    <name type="scientific">Kushneria sinocarnis</name>
    <dbReference type="NCBI Taxonomy" id="595502"/>
    <lineage>
        <taxon>Bacteria</taxon>
        <taxon>Pseudomonadati</taxon>
        <taxon>Pseudomonadota</taxon>
        <taxon>Gammaproteobacteria</taxon>
        <taxon>Oceanospirillales</taxon>
        <taxon>Halomonadaceae</taxon>
        <taxon>Kushneria</taxon>
    </lineage>
</organism>
<reference evidence="1 2" key="1">
    <citation type="submission" date="2018-10" db="EMBL/GenBank/DDBJ databases">
        <title>Genomic Encyclopedia of Type Strains, Phase IV (KMG-IV): sequencing the most valuable type-strain genomes for metagenomic binning, comparative biology and taxonomic classification.</title>
        <authorList>
            <person name="Goeker M."/>
        </authorList>
    </citation>
    <scope>NUCLEOTIDE SEQUENCE [LARGE SCALE GENOMIC DNA]</scope>
    <source>
        <strain evidence="1 2">DSM 23229</strain>
    </source>
</reference>
<dbReference type="RefSeq" id="WP_147408735.1">
    <property type="nucleotide sequence ID" value="NZ_RBIN01000003.1"/>
</dbReference>
<dbReference type="AlphaFoldDB" id="A0A420WYX2"/>
<comment type="caution">
    <text evidence="1">The sequence shown here is derived from an EMBL/GenBank/DDBJ whole genome shotgun (WGS) entry which is preliminary data.</text>
</comment>